<keyword evidence="6" id="KW-1185">Reference proteome</keyword>
<dbReference type="SMART" id="SM00360">
    <property type="entry name" value="RRM"/>
    <property type="match status" value="2"/>
</dbReference>
<dbReference type="FunFam" id="3.30.70.330:FF:000007">
    <property type="entry name" value="CUGBP Elav-like family member 4 isoform 3"/>
    <property type="match status" value="1"/>
</dbReference>
<evidence type="ECO:0000259" key="4">
    <source>
        <dbReference type="PROSITE" id="PS50102"/>
    </source>
</evidence>
<sequence length="381" mass="40816">MVHIIELVGQPKVEFAQQVTMNRALQLKPAENESRSEHLDRKLFVGMLSKQQTEDDVRQIFHPFGTIEECTILRGPDGASKGCAFVKFGSQQEAQSAITNLHGSQTMPGASSSLVVKYADTEKERQIRRMQQMAGHMNLLNPFVFNQFGPYGAYAQQQQQAALMAAAATAPGSAAAYMNPMAALATQIPHGLNGTGQPPSLPSPTMPNFNMGANTPNGQPGGAAAAAAAASVADGVFTNGIPQTAFPHPLHLTIPPQGLPNGDAAALQHAFPGLPPFPGVDFLMFPGCSISGPEGCNLFIYHLPQEFGDAELMQMFLPFGNVISSKVFIDRATNQSKCFGFVSFDNPTSAQAAIQAMNGFQIGMKRLKVQLKRPKDASRPY</sequence>
<protein>
    <submittedName>
        <fullName evidence="5">Bruno-3, isoform B</fullName>
    </submittedName>
</protein>
<dbReference type="PROSITE" id="PS50102">
    <property type="entry name" value="RRM"/>
    <property type="match status" value="2"/>
</dbReference>
<organism evidence="5 6">
    <name type="scientific">Drosophila virilis</name>
    <name type="common">Fruit fly</name>
    <dbReference type="NCBI Taxonomy" id="7244"/>
    <lineage>
        <taxon>Eukaryota</taxon>
        <taxon>Metazoa</taxon>
        <taxon>Ecdysozoa</taxon>
        <taxon>Arthropoda</taxon>
        <taxon>Hexapoda</taxon>
        <taxon>Insecta</taxon>
        <taxon>Pterygota</taxon>
        <taxon>Neoptera</taxon>
        <taxon>Endopterygota</taxon>
        <taxon>Diptera</taxon>
        <taxon>Brachycera</taxon>
        <taxon>Muscomorpha</taxon>
        <taxon>Ephydroidea</taxon>
        <taxon>Drosophilidae</taxon>
        <taxon>Drosophila</taxon>
    </lineage>
</organism>
<feature type="domain" description="RRM" evidence="4">
    <location>
        <begin position="296"/>
        <end position="374"/>
    </location>
</feature>
<evidence type="ECO:0000313" key="6">
    <source>
        <dbReference type="Proteomes" id="UP000008792"/>
    </source>
</evidence>
<proteinExistence type="predicted"/>
<dbReference type="Proteomes" id="UP000008792">
    <property type="component" value="Unassembled WGS sequence"/>
</dbReference>
<dbReference type="InterPro" id="IPR012677">
    <property type="entry name" value="Nucleotide-bd_a/b_plait_sf"/>
</dbReference>
<gene>
    <name evidence="5" type="primary">Dvir\bru-3</name>
    <name evidence="5" type="ORF">Dvir_GJ13842</name>
</gene>
<keyword evidence="1" id="KW-0677">Repeat</keyword>
<evidence type="ECO:0000256" key="2">
    <source>
        <dbReference type="ARBA" id="ARBA00022884"/>
    </source>
</evidence>
<reference evidence="5 6" key="1">
    <citation type="journal article" date="2007" name="Nature">
        <title>Evolution of genes and genomes on the Drosophila phylogeny.</title>
        <authorList>
            <consortium name="Drosophila 12 Genomes Consortium"/>
            <person name="Clark A.G."/>
            <person name="Eisen M.B."/>
            <person name="Smith D.R."/>
            <person name="Bergman C.M."/>
            <person name="Oliver B."/>
            <person name="Markow T.A."/>
            <person name="Kaufman T.C."/>
            <person name="Kellis M."/>
            <person name="Gelbart W."/>
            <person name="Iyer V.N."/>
            <person name="Pollard D.A."/>
            <person name="Sackton T.B."/>
            <person name="Larracuente A.M."/>
            <person name="Singh N.D."/>
            <person name="Abad J.P."/>
            <person name="Abt D.N."/>
            <person name="Adryan B."/>
            <person name="Aguade M."/>
            <person name="Akashi H."/>
            <person name="Anderson W.W."/>
            <person name="Aquadro C.F."/>
            <person name="Ardell D.H."/>
            <person name="Arguello R."/>
            <person name="Artieri C.G."/>
            <person name="Barbash D.A."/>
            <person name="Barker D."/>
            <person name="Barsanti P."/>
            <person name="Batterham P."/>
            <person name="Batzoglou S."/>
            <person name="Begun D."/>
            <person name="Bhutkar A."/>
            <person name="Blanco E."/>
            <person name="Bosak S.A."/>
            <person name="Bradley R.K."/>
            <person name="Brand A.D."/>
            <person name="Brent M.R."/>
            <person name="Brooks A.N."/>
            <person name="Brown R.H."/>
            <person name="Butlin R.K."/>
            <person name="Caggese C."/>
            <person name="Calvi B.R."/>
            <person name="Bernardo de Carvalho A."/>
            <person name="Caspi A."/>
            <person name="Castrezana S."/>
            <person name="Celniker S.E."/>
            <person name="Chang J.L."/>
            <person name="Chapple C."/>
            <person name="Chatterji S."/>
            <person name="Chinwalla A."/>
            <person name="Civetta A."/>
            <person name="Clifton S.W."/>
            <person name="Comeron J.M."/>
            <person name="Costello J.C."/>
            <person name="Coyne J.A."/>
            <person name="Daub J."/>
            <person name="David R.G."/>
            <person name="Delcher A.L."/>
            <person name="Delehaunty K."/>
            <person name="Do C.B."/>
            <person name="Ebling H."/>
            <person name="Edwards K."/>
            <person name="Eickbush T."/>
            <person name="Evans J.D."/>
            <person name="Filipski A."/>
            <person name="Findeiss S."/>
            <person name="Freyhult E."/>
            <person name="Fulton L."/>
            <person name="Fulton R."/>
            <person name="Garcia A.C."/>
            <person name="Gardiner A."/>
            <person name="Garfield D.A."/>
            <person name="Garvin B.E."/>
            <person name="Gibson G."/>
            <person name="Gilbert D."/>
            <person name="Gnerre S."/>
            <person name="Godfrey J."/>
            <person name="Good R."/>
            <person name="Gotea V."/>
            <person name="Gravely B."/>
            <person name="Greenberg A.J."/>
            <person name="Griffiths-Jones S."/>
            <person name="Gross S."/>
            <person name="Guigo R."/>
            <person name="Gustafson E.A."/>
            <person name="Haerty W."/>
            <person name="Hahn M.W."/>
            <person name="Halligan D.L."/>
            <person name="Halpern A.L."/>
            <person name="Halter G.M."/>
            <person name="Han M.V."/>
            <person name="Heger A."/>
            <person name="Hillier L."/>
            <person name="Hinrichs A.S."/>
            <person name="Holmes I."/>
            <person name="Hoskins R.A."/>
            <person name="Hubisz M.J."/>
            <person name="Hultmark D."/>
            <person name="Huntley M.A."/>
            <person name="Jaffe D.B."/>
            <person name="Jagadeeshan S."/>
            <person name="Jeck W.R."/>
            <person name="Johnson J."/>
            <person name="Jones C.D."/>
            <person name="Jordan W.C."/>
            <person name="Karpen G.H."/>
            <person name="Kataoka E."/>
            <person name="Keightley P.D."/>
            <person name="Kheradpour P."/>
            <person name="Kirkness E.F."/>
            <person name="Koerich L.B."/>
            <person name="Kristiansen K."/>
            <person name="Kudrna D."/>
            <person name="Kulathinal R.J."/>
            <person name="Kumar S."/>
            <person name="Kwok R."/>
            <person name="Lander E."/>
            <person name="Langley C.H."/>
            <person name="Lapoint R."/>
            <person name="Lazzaro B.P."/>
            <person name="Lee S.J."/>
            <person name="Levesque L."/>
            <person name="Li R."/>
            <person name="Lin C.F."/>
            <person name="Lin M.F."/>
            <person name="Lindblad-Toh K."/>
            <person name="Llopart A."/>
            <person name="Long M."/>
            <person name="Low L."/>
            <person name="Lozovsky E."/>
            <person name="Lu J."/>
            <person name="Luo M."/>
            <person name="Machado C.A."/>
            <person name="Makalowski W."/>
            <person name="Marzo M."/>
            <person name="Matsuda M."/>
            <person name="Matzkin L."/>
            <person name="McAllister B."/>
            <person name="McBride C.S."/>
            <person name="McKernan B."/>
            <person name="McKernan K."/>
            <person name="Mendez-Lago M."/>
            <person name="Minx P."/>
            <person name="Mollenhauer M.U."/>
            <person name="Montooth K."/>
            <person name="Mount S.M."/>
            <person name="Mu X."/>
            <person name="Myers E."/>
            <person name="Negre B."/>
            <person name="Newfeld S."/>
            <person name="Nielsen R."/>
            <person name="Noor M.A."/>
            <person name="O'Grady P."/>
            <person name="Pachter L."/>
            <person name="Papaceit M."/>
            <person name="Parisi M.J."/>
            <person name="Parisi M."/>
            <person name="Parts L."/>
            <person name="Pedersen J.S."/>
            <person name="Pesole G."/>
            <person name="Phillippy A.M."/>
            <person name="Ponting C.P."/>
            <person name="Pop M."/>
            <person name="Porcelli D."/>
            <person name="Powell J.R."/>
            <person name="Prohaska S."/>
            <person name="Pruitt K."/>
            <person name="Puig M."/>
            <person name="Quesneville H."/>
            <person name="Ram K.R."/>
            <person name="Rand D."/>
            <person name="Rasmussen M.D."/>
            <person name="Reed L.K."/>
            <person name="Reenan R."/>
            <person name="Reily A."/>
            <person name="Remington K.A."/>
            <person name="Rieger T.T."/>
            <person name="Ritchie M.G."/>
            <person name="Robin C."/>
            <person name="Rogers Y.H."/>
            <person name="Rohde C."/>
            <person name="Rozas J."/>
            <person name="Rubenfield M.J."/>
            <person name="Ruiz A."/>
            <person name="Russo S."/>
            <person name="Salzberg S.L."/>
            <person name="Sanchez-Gracia A."/>
            <person name="Saranga D.J."/>
            <person name="Sato H."/>
            <person name="Schaeffer S.W."/>
            <person name="Schatz M.C."/>
            <person name="Schlenke T."/>
            <person name="Schwartz R."/>
            <person name="Segarra C."/>
            <person name="Singh R.S."/>
            <person name="Sirot L."/>
            <person name="Sirota M."/>
            <person name="Sisneros N.B."/>
            <person name="Smith C.D."/>
            <person name="Smith T.F."/>
            <person name="Spieth J."/>
            <person name="Stage D.E."/>
            <person name="Stark A."/>
            <person name="Stephan W."/>
            <person name="Strausberg R.L."/>
            <person name="Strempel S."/>
            <person name="Sturgill D."/>
            <person name="Sutton G."/>
            <person name="Sutton G.G."/>
            <person name="Tao W."/>
            <person name="Teichmann S."/>
            <person name="Tobari Y.N."/>
            <person name="Tomimura Y."/>
            <person name="Tsolas J.M."/>
            <person name="Valente V.L."/>
            <person name="Venter E."/>
            <person name="Venter J.C."/>
            <person name="Vicario S."/>
            <person name="Vieira F.G."/>
            <person name="Vilella A.J."/>
            <person name="Villasante A."/>
            <person name="Walenz B."/>
            <person name="Wang J."/>
            <person name="Wasserman M."/>
            <person name="Watts T."/>
            <person name="Wilson D."/>
            <person name="Wilson R.K."/>
            <person name="Wing R.A."/>
            <person name="Wolfner M.F."/>
            <person name="Wong A."/>
            <person name="Wong G.K."/>
            <person name="Wu C.I."/>
            <person name="Wu G."/>
            <person name="Yamamoto D."/>
            <person name="Yang H.P."/>
            <person name="Yang S.P."/>
            <person name="Yorke J.A."/>
            <person name="Yoshida K."/>
            <person name="Zdobnov E."/>
            <person name="Zhang P."/>
            <person name="Zhang Y."/>
            <person name="Zimin A.V."/>
            <person name="Baldwin J."/>
            <person name="Abdouelleil A."/>
            <person name="Abdulkadir J."/>
            <person name="Abebe A."/>
            <person name="Abera B."/>
            <person name="Abreu J."/>
            <person name="Acer S.C."/>
            <person name="Aftuck L."/>
            <person name="Alexander A."/>
            <person name="An P."/>
            <person name="Anderson E."/>
            <person name="Anderson S."/>
            <person name="Arachi H."/>
            <person name="Azer M."/>
            <person name="Bachantsang P."/>
            <person name="Barry A."/>
            <person name="Bayul T."/>
            <person name="Berlin A."/>
            <person name="Bessette D."/>
            <person name="Bloom T."/>
            <person name="Blye J."/>
            <person name="Boguslavskiy L."/>
            <person name="Bonnet C."/>
            <person name="Boukhgalter B."/>
            <person name="Bourzgui I."/>
            <person name="Brown A."/>
            <person name="Cahill P."/>
            <person name="Channer S."/>
            <person name="Cheshatsang Y."/>
            <person name="Chuda L."/>
            <person name="Citroen M."/>
            <person name="Collymore A."/>
            <person name="Cooke P."/>
            <person name="Costello M."/>
            <person name="D'Aco K."/>
            <person name="Daza R."/>
            <person name="De Haan G."/>
            <person name="DeGray S."/>
            <person name="DeMaso C."/>
            <person name="Dhargay N."/>
            <person name="Dooley K."/>
            <person name="Dooley E."/>
            <person name="Doricent M."/>
            <person name="Dorje P."/>
            <person name="Dorjee K."/>
            <person name="Dupes A."/>
            <person name="Elong R."/>
            <person name="Falk J."/>
            <person name="Farina A."/>
            <person name="Faro S."/>
            <person name="Ferguson D."/>
            <person name="Fisher S."/>
            <person name="Foley C.D."/>
            <person name="Franke A."/>
            <person name="Friedrich D."/>
            <person name="Gadbois L."/>
            <person name="Gearin G."/>
            <person name="Gearin C.R."/>
            <person name="Giannoukos G."/>
            <person name="Goode T."/>
            <person name="Graham J."/>
            <person name="Grandbois E."/>
            <person name="Grewal S."/>
            <person name="Gyaltsen K."/>
            <person name="Hafez N."/>
            <person name="Hagos B."/>
            <person name="Hall J."/>
            <person name="Henson C."/>
            <person name="Hollinger A."/>
            <person name="Honan T."/>
            <person name="Huard M.D."/>
            <person name="Hughes L."/>
            <person name="Hurhula B."/>
            <person name="Husby M.E."/>
            <person name="Kamat A."/>
            <person name="Kanga B."/>
            <person name="Kashin S."/>
            <person name="Khazanovich D."/>
            <person name="Kisner P."/>
            <person name="Lance K."/>
            <person name="Lara M."/>
            <person name="Lee W."/>
            <person name="Lennon N."/>
            <person name="Letendre F."/>
            <person name="LeVine R."/>
            <person name="Lipovsky A."/>
            <person name="Liu X."/>
            <person name="Liu J."/>
            <person name="Liu S."/>
            <person name="Lokyitsang T."/>
            <person name="Lokyitsang Y."/>
            <person name="Lubonja R."/>
            <person name="Lui A."/>
            <person name="MacDonald P."/>
            <person name="Magnisalis V."/>
            <person name="Maru K."/>
            <person name="Matthews C."/>
            <person name="McCusker W."/>
            <person name="McDonough S."/>
            <person name="Mehta T."/>
            <person name="Meldrim J."/>
            <person name="Meneus L."/>
            <person name="Mihai O."/>
            <person name="Mihalev A."/>
            <person name="Mihova T."/>
            <person name="Mittelman R."/>
            <person name="Mlenga V."/>
            <person name="Montmayeur A."/>
            <person name="Mulrain L."/>
            <person name="Navidi A."/>
            <person name="Naylor J."/>
            <person name="Negash T."/>
            <person name="Nguyen T."/>
            <person name="Nguyen N."/>
            <person name="Nicol R."/>
            <person name="Norbu C."/>
            <person name="Norbu N."/>
            <person name="Novod N."/>
            <person name="O'Neill B."/>
            <person name="Osman S."/>
            <person name="Markiewicz E."/>
            <person name="Oyono O.L."/>
            <person name="Patti C."/>
            <person name="Phunkhang P."/>
            <person name="Pierre F."/>
            <person name="Priest M."/>
            <person name="Raghuraman S."/>
            <person name="Rege F."/>
            <person name="Reyes R."/>
            <person name="Rise C."/>
            <person name="Rogov P."/>
            <person name="Ross K."/>
            <person name="Ryan E."/>
            <person name="Settipalli S."/>
            <person name="Shea T."/>
            <person name="Sherpa N."/>
            <person name="Shi L."/>
            <person name="Shih D."/>
            <person name="Sparrow T."/>
            <person name="Spaulding J."/>
            <person name="Stalker J."/>
            <person name="Stange-Thomann N."/>
            <person name="Stavropoulos S."/>
            <person name="Stone C."/>
            <person name="Strader C."/>
            <person name="Tesfaye S."/>
            <person name="Thomson T."/>
            <person name="Thoulutsang Y."/>
            <person name="Thoulutsang D."/>
            <person name="Topham K."/>
            <person name="Topping I."/>
            <person name="Tsamla T."/>
            <person name="Vassiliev H."/>
            <person name="Vo A."/>
            <person name="Wangchuk T."/>
            <person name="Wangdi T."/>
            <person name="Weiand M."/>
            <person name="Wilkinson J."/>
            <person name="Wilson A."/>
            <person name="Yadav S."/>
            <person name="Young G."/>
            <person name="Yu Q."/>
            <person name="Zembek L."/>
            <person name="Zhong D."/>
            <person name="Zimmer A."/>
            <person name="Zwirko Z."/>
            <person name="Jaffe D.B."/>
            <person name="Alvarez P."/>
            <person name="Brockman W."/>
            <person name="Butler J."/>
            <person name="Chin C."/>
            <person name="Gnerre S."/>
            <person name="Grabherr M."/>
            <person name="Kleber M."/>
            <person name="Mauceli E."/>
            <person name="MacCallum I."/>
        </authorList>
    </citation>
    <scope>NUCLEOTIDE SEQUENCE [LARGE SCALE GENOMIC DNA]</scope>
    <source>
        <strain evidence="6">Tucson 15010-1051.87</strain>
    </source>
</reference>
<dbReference type="SUPFAM" id="SSF54928">
    <property type="entry name" value="RNA-binding domain, RBD"/>
    <property type="match status" value="1"/>
</dbReference>
<dbReference type="EMBL" id="CH940647">
    <property type="protein sequence ID" value="KRF84975.1"/>
    <property type="molecule type" value="Genomic_DNA"/>
</dbReference>
<dbReference type="Gene3D" id="3.30.70.330">
    <property type="match status" value="2"/>
</dbReference>
<dbReference type="GO" id="GO:0003723">
    <property type="term" value="F:RNA binding"/>
    <property type="evidence" value="ECO:0007669"/>
    <property type="project" value="UniProtKB-UniRule"/>
</dbReference>
<feature type="domain" description="RRM" evidence="4">
    <location>
        <begin position="41"/>
        <end position="121"/>
    </location>
</feature>
<accession>A0A0Q9WUT9</accession>
<name>A0A0Q9WUT9_DROVI</name>
<evidence type="ECO:0000256" key="1">
    <source>
        <dbReference type="ARBA" id="ARBA00022737"/>
    </source>
</evidence>
<dbReference type="CDD" id="cd12639">
    <property type="entry name" value="RRM3_CELF3_4_5_6"/>
    <property type="match status" value="1"/>
</dbReference>
<dbReference type="AlphaFoldDB" id="A0A0Q9WUT9"/>
<dbReference type="InterPro" id="IPR000504">
    <property type="entry name" value="RRM_dom"/>
</dbReference>
<evidence type="ECO:0000313" key="5">
    <source>
        <dbReference type="EMBL" id="KRF84975.1"/>
    </source>
</evidence>
<dbReference type="FunFam" id="3.30.70.330:FF:000069">
    <property type="entry name" value="CUGBP Elav-like family member 5 isoform X1"/>
    <property type="match status" value="1"/>
</dbReference>
<dbReference type="PANTHER" id="PTHR24012">
    <property type="entry name" value="RNA BINDING PROTEIN"/>
    <property type="match status" value="1"/>
</dbReference>
<evidence type="ECO:0000256" key="3">
    <source>
        <dbReference type="PROSITE-ProRule" id="PRU00176"/>
    </source>
</evidence>
<keyword evidence="2 3" id="KW-0694">RNA-binding</keyword>
<dbReference type="Pfam" id="PF00076">
    <property type="entry name" value="RRM_1"/>
    <property type="match status" value="2"/>
</dbReference>
<dbReference type="InterPro" id="IPR035979">
    <property type="entry name" value="RBD_domain_sf"/>
</dbReference>
<dbReference type="CDD" id="cd12635">
    <property type="entry name" value="RRM2_CELF3_4_5_6"/>
    <property type="match status" value="1"/>
</dbReference>
<dbReference type="OrthoDB" id="410044at2759"/>